<sequence>MRHIHHKGATLKKVYALTDDGVLDILKEDEETYSNVLAIREELMDRVMEECFKSYLKKQTVKFVVQCAYDALVKFLSFNFYHHPEIPDITRPEWVPDQPIEPSPKDTWACDAVPIRPTGFKEVKESIVFTSGSFTNKTSSPKETSTIGEDSKCCLCLEHVCVCLGLPSEADKNVSSAIATPYPSKVRFSPKTSPYSLTEKVSAVASSLESSQAHSMSSEVVSSEVASSITTTSAESQDGRKRVRALKEKPAKKVPKAPQMPLKQEPPGNIISESKVSLVDLPSIRVYSTFSSNPAQAEKKPK</sequence>
<protein>
    <submittedName>
        <fullName evidence="2">Uncharacterized protein</fullName>
    </submittedName>
</protein>
<organism evidence="2 3">
    <name type="scientific">Dendroctonus ponderosae</name>
    <name type="common">Mountain pine beetle</name>
    <dbReference type="NCBI Taxonomy" id="77166"/>
    <lineage>
        <taxon>Eukaryota</taxon>
        <taxon>Metazoa</taxon>
        <taxon>Ecdysozoa</taxon>
        <taxon>Arthropoda</taxon>
        <taxon>Hexapoda</taxon>
        <taxon>Insecta</taxon>
        <taxon>Pterygota</taxon>
        <taxon>Neoptera</taxon>
        <taxon>Endopterygota</taxon>
        <taxon>Coleoptera</taxon>
        <taxon>Polyphaga</taxon>
        <taxon>Cucujiformia</taxon>
        <taxon>Curculionidae</taxon>
        <taxon>Scolytinae</taxon>
        <taxon>Dendroctonus</taxon>
    </lineage>
</organism>
<feature type="compositionally biased region" description="Basic and acidic residues" evidence="1">
    <location>
        <begin position="237"/>
        <end position="251"/>
    </location>
</feature>
<dbReference type="GeneID" id="109535131"/>
<accession>A0AAR5P6N1</accession>
<reference evidence="2" key="2">
    <citation type="submission" date="2024-08" db="UniProtKB">
        <authorList>
            <consortium name="EnsemblMetazoa"/>
        </authorList>
    </citation>
    <scope>IDENTIFICATION</scope>
</reference>
<feature type="region of interest" description="Disordered" evidence="1">
    <location>
        <begin position="212"/>
        <end position="274"/>
    </location>
</feature>
<evidence type="ECO:0000256" key="1">
    <source>
        <dbReference type="SAM" id="MobiDB-lite"/>
    </source>
</evidence>
<dbReference type="KEGG" id="dpa:109535131"/>
<proteinExistence type="predicted"/>
<dbReference type="PANTHER" id="PTHR34438:SF1">
    <property type="entry name" value="CHROMOSOME 2 OPEN READING FRAME 81"/>
    <property type="match status" value="1"/>
</dbReference>
<keyword evidence="3" id="KW-1185">Reference proteome</keyword>
<feature type="compositionally biased region" description="Low complexity" evidence="1">
    <location>
        <begin position="212"/>
        <end position="236"/>
    </location>
</feature>
<evidence type="ECO:0000313" key="2">
    <source>
        <dbReference type="EnsemblMetazoa" id="XP_019756517.1"/>
    </source>
</evidence>
<evidence type="ECO:0000313" key="3">
    <source>
        <dbReference type="Proteomes" id="UP000019118"/>
    </source>
</evidence>
<dbReference type="EnsemblMetazoa" id="XM_019900958.1">
    <property type="protein sequence ID" value="XP_019756517.1"/>
    <property type="gene ID" value="LOC109535131"/>
</dbReference>
<reference evidence="3" key="1">
    <citation type="journal article" date="2013" name="Genome Biol.">
        <title>Draft genome of the mountain pine beetle, Dendroctonus ponderosae Hopkins, a major forest pest.</title>
        <authorList>
            <person name="Keeling C.I."/>
            <person name="Yuen M.M."/>
            <person name="Liao N.Y."/>
            <person name="Docking T.R."/>
            <person name="Chan S.K."/>
            <person name="Taylor G.A."/>
            <person name="Palmquist D.L."/>
            <person name="Jackman S.D."/>
            <person name="Nguyen A."/>
            <person name="Li M."/>
            <person name="Henderson H."/>
            <person name="Janes J.K."/>
            <person name="Zhao Y."/>
            <person name="Pandoh P."/>
            <person name="Moore R."/>
            <person name="Sperling F.A."/>
            <person name="Huber D.P."/>
            <person name="Birol I."/>
            <person name="Jones S.J."/>
            <person name="Bohlmann J."/>
        </authorList>
    </citation>
    <scope>NUCLEOTIDE SEQUENCE</scope>
</reference>
<dbReference type="InterPro" id="IPR028042">
    <property type="entry name" value="DUF4639"/>
</dbReference>
<name>A0AAR5P6N1_DENPD</name>
<dbReference type="Proteomes" id="UP000019118">
    <property type="component" value="Unassembled WGS sequence"/>
</dbReference>
<dbReference type="PANTHER" id="PTHR34438">
    <property type="entry name" value="SI:DKEY-97L20.6"/>
    <property type="match status" value="1"/>
</dbReference>
<dbReference type="AlphaFoldDB" id="A0AAR5P6N1"/>